<name>A0A916JEQ0_9BACT</name>
<dbReference type="Pfam" id="PF03009">
    <property type="entry name" value="GDPD"/>
    <property type="match status" value="1"/>
</dbReference>
<evidence type="ECO:0000313" key="4">
    <source>
        <dbReference type="Proteomes" id="UP000680038"/>
    </source>
</evidence>
<dbReference type="PANTHER" id="PTHR46211">
    <property type="entry name" value="GLYCEROPHOSPHORYL DIESTER PHOSPHODIESTERASE"/>
    <property type="match status" value="1"/>
</dbReference>
<gene>
    <name evidence="3" type="ORF">DYBT9275_04591</name>
</gene>
<feature type="domain" description="GP-PDE" evidence="2">
    <location>
        <begin position="35"/>
        <end position="264"/>
    </location>
</feature>
<dbReference type="Gene3D" id="3.20.20.190">
    <property type="entry name" value="Phosphatidylinositol (PI) phosphodiesterase"/>
    <property type="match status" value="1"/>
</dbReference>
<evidence type="ECO:0000313" key="3">
    <source>
        <dbReference type="EMBL" id="CAG5009893.1"/>
    </source>
</evidence>
<reference evidence="3" key="1">
    <citation type="submission" date="2021-04" db="EMBL/GenBank/DDBJ databases">
        <authorList>
            <person name="Rodrigo-Torres L."/>
            <person name="Arahal R. D."/>
            <person name="Lucena T."/>
        </authorList>
    </citation>
    <scope>NUCLEOTIDE SEQUENCE</scope>
    <source>
        <strain evidence="3">CECT 9275</strain>
    </source>
</reference>
<keyword evidence="4" id="KW-1185">Reference proteome</keyword>
<sequence>MNKRRVIILICFLVQIVVSHSQAQHNQLPKTKNKVVLIAHRGNHVLVPENTVASTKEAISAGVDYVEVDLRTTRDGYLVALHDATVDRTTNGQGKVSEMTLSQVEALQVFNRNKKTLRIPQFHEILEVCKGKINIYLDFKDADPEKTWKQIKVAGMEHQVIVYINKKEQYGEWKKVAPNLPLMTSLPENVKTEAELNQFLDHFKVEVVDNVTNPEFLKVLRNRKIQVWLDVQSPTEGPQKWQEALDRGAEGIQTDKPGELVRYIRNNNP</sequence>
<protein>
    <recommendedName>
        <fullName evidence="2">GP-PDE domain-containing protein</fullName>
    </recommendedName>
</protein>
<evidence type="ECO:0000259" key="2">
    <source>
        <dbReference type="PROSITE" id="PS51704"/>
    </source>
</evidence>
<feature type="chain" id="PRO_5037872839" description="GP-PDE domain-containing protein" evidence="1">
    <location>
        <begin position="24"/>
        <end position="269"/>
    </location>
</feature>
<comment type="caution">
    <text evidence="3">The sequence shown here is derived from an EMBL/GenBank/DDBJ whole genome shotgun (WGS) entry which is preliminary data.</text>
</comment>
<organism evidence="3 4">
    <name type="scientific">Dyadobacter helix</name>
    <dbReference type="NCBI Taxonomy" id="2822344"/>
    <lineage>
        <taxon>Bacteria</taxon>
        <taxon>Pseudomonadati</taxon>
        <taxon>Bacteroidota</taxon>
        <taxon>Cytophagia</taxon>
        <taxon>Cytophagales</taxon>
        <taxon>Spirosomataceae</taxon>
        <taxon>Dyadobacter</taxon>
    </lineage>
</organism>
<dbReference type="PANTHER" id="PTHR46211:SF14">
    <property type="entry name" value="GLYCEROPHOSPHODIESTER PHOSPHODIESTERASE"/>
    <property type="match status" value="1"/>
</dbReference>
<dbReference type="GO" id="GO:0006629">
    <property type="term" value="P:lipid metabolic process"/>
    <property type="evidence" value="ECO:0007669"/>
    <property type="project" value="InterPro"/>
</dbReference>
<evidence type="ECO:0000256" key="1">
    <source>
        <dbReference type="SAM" id="SignalP"/>
    </source>
</evidence>
<dbReference type="InterPro" id="IPR017946">
    <property type="entry name" value="PLC-like_Pdiesterase_TIM-brl"/>
</dbReference>
<feature type="signal peptide" evidence="1">
    <location>
        <begin position="1"/>
        <end position="23"/>
    </location>
</feature>
<dbReference type="Proteomes" id="UP000680038">
    <property type="component" value="Unassembled WGS sequence"/>
</dbReference>
<proteinExistence type="predicted"/>
<keyword evidence="1" id="KW-0732">Signal</keyword>
<dbReference type="PROSITE" id="PS51704">
    <property type="entry name" value="GP_PDE"/>
    <property type="match status" value="1"/>
</dbReference>
<dbReference type="SUPFAM" id="SSF51695">
    <property type="entry name" value="PLC-like phosphodiesterases"/>
    <property type="match status" value="1"/>
</dbReference>
<dbReference type="GO" id="GO:0008081">
    <property type="term" value="F:phosphoric diester hydrolase activity"/>
    <property type="evidence" value="ECO:0007669"/>
    <property type="project" value="InterPro"/>
</dbReference>
<dbReference type="AlphaFoldDB" id="A0A916JEQ0"/>
<accession>A0A916JEQ0</accession>
<dbReference type="InterPro" id="IPR030395">
    <property type="entry name" value="GP_PDE_dom"/>
</dbReference>
<dbReference type="EMBL" id="CAJRAF010000002">
    <property type="protein sequence ID" value="CAG5009893.1"/>
    <property type="molecule type" value="Genomic_DNA"/>
</dbReference>
<dbReference type="CDD" id="cd08566">
    <property type="entry name" value="GDPD_AtGDE_like"/>
    <property type="match status" value="1"/>
</dbReference>
<dbReference type="RefSeq" id="WP_215240952.1">
    <property type="nucleotide sequence ID" value="NZ_CAJRAF010000002.1"/>
</dbReference>